<dbReference type="STRING" id="930992.A0A0D0AYQ8"/>
<evidence type="ECO:0000313" key="3">
    <source>
        <dbReference type="Proteomes" id="UP000054485"/>
    </source>
</evidence>
<protein>
    <submittedName>
        <fullName evidence="2">Uncharacterized protein</fullName>
    </submittedName>
</protein>
<reference evidence="3" key="2">
    <citation type="submission" date="2015-01" db="EMBL/GenBank/DDBJ databases">
        <title>Evolutionary Origins and Diversification of the Mycorrhizal Mutualists.</title>
        <authorList>
            <consortium name="DOE Joint Genome Institute"/>
            <consortium name="Mycorrhizal Genomics Consortium"/>
            <person name="Kohler A."/>
            <person name="Kuo A."/>
            <person name="Nagy L.G."/>
            <person name="Floudas D."/>
            <person name="Copeland A."/>
            <person name="Barry K.W."/>
            <person name="Cichocki N."/>
            <person name="Veneault-Fourrey C."/>
            <person name="LaButti K."/>
            <person name="Lindquist E.A."/>
            <person name="Lipzen A."/>
            <person name="Lundell T."/>
            <person name="Morin E."/>
            <person name="Murat C."/>
            <person name="Riley R."/>
            <person name="Ohm R."/>
            <person name="Sun H."/>
            <person name="Tunlid A."/>
            <person name="Henrissat B."/>
            <person name="Grigoriev I.V."/>
            <person name="Hibbett D.S."/>
            <person name="Martin F."/>
        </authorList>
    </citation>
    <scope>NUCLEOTIDE SEQUENCE [LARGE SCALE GENOMIC DNA]</scope>
    <source>
        <strain evidence="3">UH-Slu-Lm8-n1</strain>
    </source>
</reference>
<dbReference type="InParanoid" id="A0A0D0AYQ8"/>
<reference evidence="2 3" key="1">
    <citation type="submission" date="2014-04" db="EMBL/GenBank/DDBJ databases">
        <authorList>
            <consortium name="DOE Joint Genome Institute"/>
            <person name="Kuo A."/>
            <person name="Ruytinx J."/>
            <person name="Rineau F."/>
            <person name="Colpaert J."/>
            <person name="Kohler A."/>
            <person name="Nagy L.G."/>
            <person name="Floudas D."/>
            <person name="Copeland A."/>
            <person name="Barry K.W."/>
            <person name="Cichocki N."/>
            <person name="Veneault-Fourrey C."/>
            <person name="LaButti K."/>
            <person name="Lindquist E.A."/>
            <person name="Lipzen A."/>
            <person name="Lundell T."/>
            <person name="Morin E."/>
            <person name="Murat C."/>
            <person name="Sun H."/>
            <person name="Tunlid A."/>
            <person name="Henrissat B."/>
            <person name="Grigoriev I.V."/>
            <person name="Hibbett D.S."/>
            <person name="Martin F."/>
            <person name="Nordberg H.P."/>
            <person name="Cantor M.N."/>
            <person name="Hua S.X."/>
        </authorList>
    </citation>
    <scope>NUCLEOTIDE SEQUENCE [LARGE SCALE GENOMIC DNA]</scope>
    <source>
        <strain evidence="2 3">UH-Slu-Lm8-n1</strain>
    </source>
</reference>
<evidence type="ECO:0000313" key="2">
    <source>
        <dbReference type="EMBL" id="KIK36968.1"/>
    </source>
</evidence>
<name>A0A0D0AYQ8_9AGAM</name>
<dbReference type="EMBL" id="KN835484">
    <property type="protein sequence ID" value="KIK36968.1"/>
    <property type="molecule type" value="Genomic_DNA"/>
</dbReference>
<feature type="region of interest" description="Disordered" evidence="1">
    <location>
        <begin position="1"/>
        <end position="24"/>
    </location>
</feature>
<sequence>MYDRGEVLPTKRRRIDNGNDEDDGAYAQVTLDDIRDSEAISGITLQMQDRERTAYLDFSEQASSEDVDVYTTFTELKHGFRDWEPQFSQVNNNINSSKD</sequence>
<dbReference type="Proteomes" id="UP000054485">
    <property type="component" value="Unassembled WGS sequence"/>
</dbReference>
<organism evidence="2 3">
    <name type="scientific">Suillus luteus UH-Slu-Lm8-n1</name>
    <dbReference type="NCBI Taxonomy" id="930992"/>
    <lineage>
        <taxon>Eukaryota</taxon>
        <taxon>Fungi</taxon>
        <taxon>Dikarya</taxon>
        <taxon>Basidiomycota</taxon>
        <taxon>Agaricomycotina</taxon>
        <taxon>Agaricomycetes</taxon>
        <taxon>Agaricomycetidae</taxon>
        <taxon>Boletales</taxon>
        <taxon>Suillineae</taxon>
        <taxon>Suillaceae</taxon>
        <taxon>Suillus</taxon>
    </lineage>
</organism>
<dbReference type="AlphaFoldDB" id="A0A0D0AYQ8"/>
<accession>A0A0D0AYQ8</accession>
<evidence type="ECO:0000256" key="1">
    <source>
        <dbReference type="SAM" id="MobiDB-lite"/>
    </source>
</evidence>
<proteinExistence type="predicted"/>
<gene>
    <name evidence="2" type="ORF">CY34DRAFT_16019</name>
</gene>
<keyword evidence="3" id="KW-1185">Reference proteome</keyword>
<dbReference type="HOGENOM" id="CLU_2321926_0_0_1"/>
<dbReference type="OrthoDB" id="2702035at2759"/>